<evidence type="ECO:0000313" key="3">
    <source>
        <dbReference type="EMBL" id="CAH1219678.1"/>
    </source>
</evidence>
<evidence type="ECO:0000256" key="1">
    <source>
        <dbReference type="SAM" id="MobiDB-lite"/>
    </source>
</evidence>
<proteinExistence type="predicted"/>
<feature type="transmembrane region" description="Helical" evidence="2">
    <location>
        <begin position="53"/>
        <end position="72"/>
    </location>
</feature>
<evidence type="ECO:0000313" key="4">
    <source>
        <dbReference type="Proteomes" id="UP000838821"/>
    </source>
</evidence>
<gene>
    <name evidence="3" type="ORF">PAECIP111891_04952</name>
</gene>
<keyword evidence="2" id="KW-1133">Transmembrane helix</keyword>
<feature type="region of interest" description="Disordered" evidence="1">
    <location>
        <begin position="19"/>
        <end position="39"/>
    </location>
</feature>
<evidence type="ECO:0000256" key="2">
    <source>
        <dbReference type="SAM" id="Phobius"/>
    </source>
</evidence>
<sequence>MVTITQGVKGMSRKWERMVSKNTKKANQTRSKQGKAPISTDPDRPVVFKGRSILLAAFFIVVSLFLLFTLTKTEGDKMYWYTTLSYLVVGVLIYFVRRPYLRVTKTNLSKRGLARELVLGAENIKEIVHAPGQIIIELTGKSPRWVYNKTLNRFDIAAMASKLKKFAETNKISFVDKTV</sequence>
<evidence type="ECO:0008006" key="5">
    <source>
        <dbReference type="Google" id="ProtNLM"/>
    </source>
</evidence>
<comment type="caution">
    <text evidence="3">The sequence shown here is derived from an EMBL/GenBank/DDBJ whole genome shotgun (WGS) entry which is preliminary data.</text>
</comment>
<feature type="transmembrane region" description="Helical" evidence="2">
    <location>
        <begin position="78"/>
        <end position="96"/>
    </location>
</feature>
<accession>A0ABN8H0U2</accession>
<keyword evidence="4" id="KW-1185">Reference proteome</keyword>
<reference evidence="3" key="1">
    <citation type="submission" date="2022-01" db="EMBL/GenBank/DDBJ databases">
        <authorList>
            <person name="Criscuolo A."/>
        </authorList>
    </citation>
    <scope>NUCLEOTIDE SEQUENCE</scope>
    <source>
        <strain evidence="3">CIP111891</strain>
    </source>
</reference>
<protein>
    <recommendedName>
        <fullName evidence="5">Methyltransferase</fullName>
    </recommendedName>
</protein>
<dbReference type="EMBL" id="CAKMMW010000018">
    <property type="protein sequence ID" value="CAH1219678.1"/>
    <property type="molecule type" value="Genomic_DNA"/>
</dbReference>
<keyword evidence="2" id="KW-0472">Membrane</keyword>
<name>A0ABN8H0U2_9BACL</name>
<dbReference type="Proteomes" id="UP000838821">
    <property type="component" value="Unassembled WGS sequence"/>
</dbReference>
<keyword evidence="2" id="KW-0812">Transmembrane</keyword>
<organism evidence="3 4">
    <name type="scientific">Paenibacillus allorhizoplanae</name>
    <dbReference type="NCBI Taxonomy" id="2905648"/>
    <lineage>
        <taxon>Bacteria</taxon>
        <taxon>Bacillati</taxon>
        <taxon>Bacillota</taxon>
        <taxon>Bacilli</taxon>
        <taxon>Bacillales</taxon>
        <taxon>Paenibacillaceae</taxon>
        <taxon>Paenibacillus</taxon>
    </lineage>
</organism>